<dbReference type="Proteomes" id="UP000264002">
    <property type="component" value="Unassembled WGS sequence"/>
</dbReference>
<name>A0A372MFE0_9SPIR</name>
<reference evidence="2 3" key="2">
    <citation type="submission" date="2018-09" db="EMBL/GenBank/DDBJ databases">
        <title>Genome of Sphaerochaeta halotolerans strain 4-11.</title>
        <authorList>
            <person name="Nazina T.N."/>
            <person name="Sokolova D.S."/>
        </authorList>
    </citation>
    <scope>NUCLEOTIDE SEQUENCE [LARGE SCALE GENOMIC DNA]</scope>
    <source>
        <strain evidence="2 3">4-11</strain>
    </source>
</reference>
<keyword evidence="2" id="KW-0808">Transferase</keyword>
<comment type="caution">
    <text evidence="2">The sequence shown here is derived from an EMBL/GenBank/DDBJ whole genome shotgun (WGS) entry which is preliminary data.</text>
</comment>
<evidence type="ECO:0000313" key="2">
    <source>
        <dbReference type="EMBL" id="RFU94016.1"/>
    </source>
</evidence>
<dbReference type="SUPFAM" id="SSF55729">
    <property type="entry name" value="Acyl-CoA N-acyltransferases (Nat)"/>
    <property type="match status" value="1"/>
</dbReference>
<reference evidence="3" key="1">
    <citation type="submission" date="2018-08" db="EMBL/GenBank/DDBJ databases">
        <authorList>
            <person name="Grouzdev D.S."/>
            <person name="Krutkina M.S."/>
        </authorList>
    </citation>
    <scope>NUCLEOTIDE SEQUENCE [LARGE SCALE GENOMIC DNA]</scope>
    <source>
        <strain evidence="3">4-11</strain>
    </source>
</reference>
<proteinExistence type="predicted"/>
<feature type="domain" description="N-acetyltransferase" evidence="1">
    <location>
        <begin position="129"/>
        <end position="265"/>
    </location>
</feature>
<evidence type="ECO:0000259" key="1">
    <source>
        <dbReference type="PROSITE" id="PS51186"/>
    </source>
</evidence>
<dbReference type="InterPro" id="IPR016181">
    <property type="entry name" value="Acyl_CoA_acyltransferase"/>
</dbReference>
<dbReference type="InterPro" id="IPR000182">
    <property type="entry name" value="GNAT_dom"/>
</dbReference>
<organism evidence="2 3">
    <name type="scientific">Sphaerochaeta halotolerans</name>
    <dbReference type="NCBI Taxonomy" id="2293840"/>
    <lineage>
        <taxon>Bacteria</taxon>
        <taxon>Pseudomonadati</taxon>
        <taxon>Spirochaetota</taxon>
        <taxon>Spirochaetia</taxon>
        <taxon>Spirochaetales</taxon>
        <taxon>Sphaerochaetaceae</taxon>
        <taxon>Sphaerochaeta</taxon>
    </lineage>
</organism>
<sequence length="265" mass="30018">METPIKLTNQDIPAVRAYIAGEKEMNLFIEGDIEHYGLENDAVTLYAFGHDWDCLLLKYYSNYMIASNKKTYDAHQVAEFLKGKEMQCLSADERLLKQIQPYYPFGEIHGTYLCRLERESFCKQSNQPSSVSKLAGEDAQDVVNLYKQIEEFAKPYIEKEAEKLQEIRNNFEKGGNGYGIFKDGNLVSTAYTTASTKSGAMIVGVATHPSFRNQGFASTVMNELCAVEFSRGRSFLCLFYSNPTAGALYHRLGFETIGRWGMLKF</sequence>
<dbReference type="PROSITE" id="PS51186">
    <property type="entry name" value="GNAT"/>
    <property type="match status" value="1"/>
</dbReference>
<dbReference type="Pfam" id="PF12746">
    <property type="entry name" value="GNAT_acetyltran"/>
    <property type="match status" value="1"/>
</dbReference>
<accession>A0A372MFE0</accession>
<gene>
    <name evidence="2" type="ORF">DYP60_11900</name>
</gene>
<protein>
    <submittedName>
        <fullName evidence="2">GNAT family N-acetyltransferase</fullName>
    </submittedName>
</protein>
<dbReference type="EMBL" id="QUWK01000014">
    <property type="protein sequence ID" value="RFU94016.1"/>
    <property type="molecule type" value="Genomic_DNA"/>
</dbReference>
<dbReference type="GO" id="GO:0016747">
    <property type="term" value="F:acyltransferase activity, transferring groups other than amino-acyl groups"/>
    <property type="evidence" value="ECO:0007669"/>
    <property type="project" value="InterPro"/>
</dbReference>
<dbReference type="Gene3D" id="3.40.630.30">
    <property type="match status" value="1"/>
</dbReference>
<evidence type="ECO:0000313" key="3">
    <source>
        <dbReference type="Proteomes" id="UP000264002"/>
    </source>
</evidence>
<dbReference type="InterPro" id="IPR027365">
    <property type="entry name" value="GNAT_acetyltra_YdfB-like"/>
</dbReference>
<dbReference type="CDD" id="cd04301">
    <property type="entry name" value="NAT_SF"/>
    <property type="match status" value="1"/>
</dbReference>
<dbReference type="RefSeq" id="WP_117331280.1">
    <property type="nucleotide sequence ID" value="NZ_QUWK01000014.1"/>
</dbReference>
<dbReference type="AlphaFoldDB" id="A0A372MFE0"/>
<keyword evidence="3" id="KW-1185">Reference proteome</keyword>